<keyword evidence="10" id="KW-1185">Reference proteome</keyword>
<keyword evidence="7" id="KW-0653">Protein transport</keyword>
<evidence type="ECO:0000313" key="10">
    <source>
        <dbReference type="Proteomes" id="UP000181898"/>
    </source>
</evidence>
<evidence type="ECO:0000256" key="1">
    <source>
        <dbReference type="ARBA" id="ARBA00004162"/>
    </source>
</evidence>
<comment type="subcellular location">
    <subcellularLocation>
        <location evidence="1">Cell membrane</location>
        <topology evidence="1">Single-pass membrane protein</topology>
    </subcellularLocation>
    <subcellularLocation>
        <location evidence="7">Cell membrane</location>
        <topology evidence="7">Single-pass type II membrane protein</topology>
    </subcellularLocation>
</comment>
<dbReference type="Proteomes" id="UP000181898">
    <property type="component" value="Chromosome"/>
</dbReference>
<reference evidence="9 10" key="1">
    <citation type="submission" date="2016-11" db="EMBL/GenBank/DDBJ databases">
        <title>Tenacibaculum sp. LPB0136, isolated from marine environment.</title>
        <authorList>
            <person name="Kim E."/>
            <person name="Yi H."/>
        </authorList>
    </citation>
    <scope>NUCLEOTIDE SEQUENCE [LARGE SCALE GENOMIC DNA]</scope>
    <source>
        <strain evidence="9 10">LPB0136</strain>
    </source>
</reference>
<keyword evidence="7" id="KW-0813">Transport</keyword>
<dbReference type="STRING" id="1850252.LPB136_12605"/>
<dbReference type="PANTHER" id="PTHR30558">
    <property type="entry name" value="EXBD MEMBRANE COMPONENT OF PMF-DRIVEN MACROMOLECULE IMPORT SYSTEM"/>
    <property type="match status" value="1"/>
</dbReference>
<dbReference type="GO" id="GO:0022857">
    <property type="term" value="F:transmembrane transporter activity"/>
    <property type="evidence" value="ECO:0007669"/>
    <property type="project" value="InterPro"/>
</dbReference>
<dbReference type="EMBL" id="CP018155">
    <property type="protein sequence ID" value="APG66160.1"/>
    <property type="molecule type" value="Genomic_DNA"/>
</dbReference>
<dbReference type="InterPro" id="IPR003400">
    <property type="entry name" value="ExbD"/>
</dbReference>
<keyword evidence="4 7" id="KW-0812">Transmembrane</keyword>
<evidence type="ECO:0000256" key="6">
    <source>
        <dbReference type="ARBA" id="ARBA00023136"/>
    </source>
</evidence>
<dbReference type="RefSeq" id="WP_072556683.1">
    <property type="nucleotide sequence ID" value="NZ_CP018155.1"/>
</dbReference>
<feature type="transmembrane region" description="Helical" evidence="8">
    <location>
        <begin position="12"/>
        <end position="32"/>
    </location>
</feature>
<dbReference type="PANTHER" id="PTHR30558:SF3">
    <property type="entry name" value="BIOPOLYMER TRANSPORT PROTEIN EXBD-RELATED"/>
    <property type="match status" value="1"/>
</dbReference>
<name>A0A1L3JLX8_9FLAO</name>
<dbReference type="GO" id="GO:0015031">
    <property type="term" value="P:protein transport"/>
    <property type="evidence" value="ECO:0007669"/>
    <property type="project" value="UniProtKB-KW"/>
</dbReference>
<keyword evidence="5 8" id="KW-1133">Transmembrane helix</keyword>
<dbReference type="KEGG" id="ten:LPB136_12605"/>
<evidence type="ECO:0000256" key="3">
    <source>
        <dbReference type="ARBA" id="ARBA00022475"/>
    </source>
</evidence>
<proteinExistence type="inferred from homology"/>
<organism evidence="9 10">
    <name type="scientific">Tenacibaculum todarodis</name>
    <dbReference type="NCBI Taxonomy" id="1850252"/>
    <lineage>
        <taxon>Bacteria</taxon>
        <taxon>Pseudomonadati</taxon>
        <taxon>Bacteroidota</taxon>
        <taxon>Flavobacteriia</taxon>
        <taxon>Flavobacteriales</taxon>
        <taxon>Flavobacteriaceae</taxon>
        <taxon>Tenacibaculum</taxon>
    </lineage>
</organism>
<evidence type="ECO:0000256" key="8">
    <source>
        <dbReference type="SAM" id="Phobius"/>
    </source>
</evidence>
<dbReference type="OrthoDB" id="9810103at2"/>
<comment type="similarity">
    <text evidence="2 7">Belongs to the ExbD/TolR family.</text>
</comment>
<evidence type="ECO:0000256" key="4">
    <source>
        <dbReference type="ARBA" id="ARBA00022692"/>
    </source>
</evidence>
<evidence type="ECO:0000256" key="5">
    <source>
        <dbReference type="ARBA" id="ARBA00022989"/>
    </source>
</evidence>
<protein>
    <submittedName>
        <fullName evidence="9">Biopolymer transporter ExbD</fullName>
    </submittedName>
</protein>
<gene>
    <name evidence="9" type="ORF">LPB136_12605</name>
</gene>
<accession>A0A1L3JLX8</accession>
<evidence type="ECO:0000256" key="2">
    <source>
        <dbReference type="ARBA" id="ARBA00005811"/>
    </source>
</evidence>
<evidence type="ECO:0000256" key="7">
    <source>
        <dbReference type="RuleBase" id="RU003879"/>
    </source>
</evidence>
<keyword evidence="3" id="KW-1003">Cell membrane</keyword>
<dbReference type="GO" id="GO:0005886">
    <property type="term" value="C:plasma membrane"/>
    <property type="evidence" value="ECO:0007669"/>
    <property type="project" value="UniProtKB-SubCell"/>
</dbReference>
<evidence type="ECO:0000313" key="9">
    <source>
        <dbReference type="EMBL" id="APG66160.1"/>
    </source>
</evidence>
<sequence>MAKFGKKKKGLPPVSTASLPDIVFMLLFFFMVTTTMRETDLKIDSPRLPSASEVKKLEHKSLVTTIYVGKAKETGKYGTGFNRIQLNDKIGTPDQIPAFIENARSKVSETEVPFMTTSIKADKESNVGTLADIRLKLRDVNALKLSLSTQKGDAIKK</sequence>
<dbReference type="AlphaFoldDB" id="A0A1L3JLX8"/>
<dbReference type="Pfam" id="PF02472">
    <property type="entry name" value="ExbD"/>
    <property type="match status" value="1"/>
</dbReference>
<keyword evidence="6 8" id="KW-0472">Membrane</keyword>